<gene>
    <name evidence="1" type="ORF">MENTE1834_LOCUS12146</name>
</gene>
<evidence type="ECO:0000313" key="2">
    <source>
        <dbReference type="Proteomes" id="UP001497535"/>
    </source>
</evidence>
<organism evidence="1 2">
    <name type="scientific">Meloidogyne enterolobii</name>
    <name type="common">Root-knot nematode worm</name>
    <name type="synonym">Meloidogyne mayaguensis</name>
    <dbReference type="NCBI Taxonomy" id="390850"/>
    <lineage>
        <taxon>Eukaryota</taxon>
        <taxon>Metazoa</taxon>
        <taxon>Ecdysozoa</taxon>
        <taxon>Nematoda</taxon>
        <taxon>Chromadorea</taxon>
        <taxon>Rhabditida</taxon>
        <taxon>Tylenchina</taxon>
        <taxon>Tylenchomorpha</taxon>
        <taxon>Tylenchoidea</taxon>
        <taxon>Meloidogynidae</taxon>
        <taxon>Meloidogyninae</taxon>
        <taxon>Meloidogyne</taxon>
    </lineage>
</organism>
<protein>
    <submittedName>
        <fullName evidence="1">Uncharacterized protein</fullName>
    </submittedName>
</protein>
<proteinExistence type="predicted"/>
<dbReference type="EMBL" id="CAVMJV010000012">
    <property type="protein sequence ID" value="CAK5046665.1"/>
    <property type="molecule type" value="Genomic_DNA"/>
</dbReference>
<accession>A0ACB0YH02</accession>
<dbReference type="Proteomes" id="UP001497535">
    <property type="component" value="Unassembled WGS sequence"/>
</dbReference>
<reference evidence="1" key="1">
    <citation type="submission" date="2023-11" db="EMBL/GenBank/DDBJ databases">
        <authorList>
            <person name="Poullet M."/>
        </authorList>
    </citation>
    <scope>NUCLEOTIDE SEQUENCE</scope>
    <source>
        <strain evidence="1">E1834</strain>
    </source>
</reference>
<keyword evidence="2" id="KW-1185">Reference proteome</keyword>
<comment type="caution">
    <text evidence="1">The sequence shown here is derived from an EMBL/GenBank/DDBJ whole genome shotgun (WGS) entry which is preliminary data.</text>
</comment>
<name>A0ACB0YH02_MELEN</name>
<sequence length="1562" mass="176078">MDDLQPQDDENVMEEEDTLVLRMEAMMLAEDQEDRLSFADSERFDEDDEQYSVQASDSSSVSHHWRGWDSSLAKMGQGFVTKPFLIADSSALDAADFMEDIPSLKDLAAKRVASSISFELIEATYSQLPTAQKRLRPQLPKENIEHIGQQQHLQDYLPEQLVLLILRHCFPESSENIRLYSCLTNCGDRLFALGENLFKSGAVSKLFQIGCHLSAKVQERFGLNNTGSGLSGESLSKLYISKEASENNVKTFDVCILVDRCRIVSCACSCSNTSFWCQHAVAACLQRIQQPNTVQYRPAIWDSITSLRDIQAKKMVQCLINKLPREYIPVAQELIDALKDNNSLINQIQGAPDPTAGPTDDTPAVWCMDEKALHEEVRKTLINFMRPSAMVWYKVCCLLHLLWLTNGVRVMLTRNDANGPALLHILTEECLALDSVLIRWYQISLSASGHWYLIGPNGGSSGQRANGNAQQSQSRQLLCYLLCQELASLWRLIALNPRLTIEEREQLWVLLQLYQRTSVMRIWTILGKATSTENVCRNIFNLLYKIQYVFGTAMDARGNRLCQQNAPFGRNFFPAFFPALRACKQFSWTRSEAHRLLREMNIAQKQHGRFPTLPFLREADNGITLIDLVEMERQLGNSSIAYNPDAVLVPSSKSSKRRKKHKKAQQRQKLQKLGMNNESTNRKRRERQQPSEQDVKEDLKNNQEQVSEISSDEENQKPECSKSDPPKREQYEDALDRLFAEAHADFDDPFTLRFMYCEALFAHGYFNESLQFANILSVNLINNQPNLLLSIGVTDLQLMKSNEDEAAERKTNDKLIAKPFSSVPHSIRQSHFRRQFSSDSIRRTETNEIYSNSTLARLTISRAHPRLMANSTNAKDTLTKTIFLVKLLMLGEEFFDRKMKRFSRQHIATTHKADNPKETSKSANSSVQGEYRLLALELCLATMRNLRGPSATRLLEMEINQLEGDLFTLLHRIEICPNGLKIVRSLAQQLLKNLAVDSLPTSVTVPPTRLAHYIVNVLSSPYSPYQQQHLRNAAQLSGGVDACQILLPRFQSDLFTYRLESDEQLALDLALQVLSMDVHISERDHPLLCECIRRHRKDLQMVLFTRNRDSPERLARVLTTALDEKVHRIYEESNRSNVDFFSSSATITNSKPRPSSPPDQQQGLFNKKQPLLSIGSLTGVFSSIQSSSSATSTATSPSSSPFDLGIGQQQISGDRSLHIHISIYCFMNSKNFRFFPSTRSSISKPFPMLANQASEAQAHHMFEFAKALLLEAGGNQSSPMFNPVQAMAAAALGAAAFLGGAGAPQIGPHRNLHICSLLIALYALGLNNECSPSWNTRTYSTHVSWIQAQALDIGRQALEIIRRTWHKHLTPTEVASLADKASQSSDLSVVEEAAQLALSVLPEANSLLPAESLKALNQCKERSPRMLEDACLAVEKSTQRGGVLFRVSHHWYNLYVAHLAELEGSVIGEPPSSNVSLNTNKSTQKNNLNSFPHQQQYYLHHQSPPQIPFFHSLQTTDIKNTFVGSTQQPVTSASTWQPVVTQHQPTLQFCIGICLRQHHRFT</sequence>
<evidence type="ECO:0000313" key="1">
    <source>
        <dbReference type="EMBL" id="CAK5046665.1"/>
    </source>
</evidence>